<keyword evidence="2" id="KW-1185">Reference proteome</keyword>
<dbReference type="RefSeq" id="WP_280161310.1">
    <property type="nucleotide sequence ID" value="NZ_CP093428.1"/>
</dbReference>
<evidence type="ECO:0000313" key="2">
    <source>
        <dbReference type="Proteomes" id="UP001243713"/>
    </source>
</evidence>
<sequence>MAWKALKYLVVSGIVLASVVYASRYAYFNYYMEYQAKNLVRDYLKDPQSAVFRNIDSRHQVFCGEVNSRNSFGGMVGFSRFIALPRDSRVFLEEEFESRNAGEMFEQSWRLTCEPA</sequence>
<organism evidence="1 2">
    <name type="scientific">Pseudomonas migulae</name>
    <dbReference type="NCBI Taxonomy" id="78543"/>
    <lineage>
        <taxon>Bacteria</taxon>
        <taxon>Pseudomonadati</taxon>
        <taxon>Pseudomonadota</taxon>
        <taxon>Gammaproteobacteria</taxon>
        <taxon>Pseudomonadales</taxon>
        <taxon>Pseudomonadaceae</taxon>
        <taxon>Pseudomonas</taxon>
    </lineage>
</organism>
<dbReference type="EMBL" id="CP093428">
    <property type="protein sequence ID" value="WGK88044.1"/>
    <property type="molecule type" value="Genomic_DNA"/>
</dbReference>
<proteinExistence type="predicted"/>
<protein>
    <submittedName>
        <fullName evidence="1">Uncharacterized protein</fullName>
    </submittedName>
</protein>
<accession>A0ABY8ML26</accession>
<name>A0ABY8ML26_9PSED</name>
<evidence type="ECO:0000313" key="1">
    <source>
        <dbReference type="EMBL" id="WGK88044.1"/>
    </source>
</evidence>
<gene>
    <name evidence="1" type="ORF">MOQ58_15975</name>
</gene>
<reference evidence="1 2" key="1">
    <citation type="submission" date="2022-03" db="EMBL/GenBank/DDBJ databases">
        <title>Plant growth promoting endophytes with ACC deaminase activity.</title>
        <authorList>
            <person name="Charles T."/>
            <person name="Van Dyk A."/>
            <person name="Cheng J."/>
            <person name="Heil J."/>
        </authorList>
    </citation>
    <scope>NUCLEOTIDE SEQUENCE [LARGE SCALE GENOMIC DNA]</scope>
    <source>
        <strain evidence="1 2">8R6</strain>
    </source>
</reference>
<dbReference type="Proteomes" id="UP001243713">
    <property type="component" value="Chromosome"/>
</dbReference>